<accession>A0A9Q2IAW5</accession>
<reference evidence="1 2" key="1">
    <citation type="journal article" date="2021" name="Int. J. Syst. Evol. Microbiol.">
        <title>&lt;i&gt;Pectobacterium quasiaquaticum&lt;/i&gt; sp. nov., isolated from waterways.</title>
        <authorList>
            <person name="Ben Moussa H."/>
            <person name="Pedron J."/>
            <person name="Bertrand C."/>
            <person name="Hecquet A."/>
            <person name="Barny M.A."/>
        </authorList>
    </citation>
    <scope>NUCLEOTIDE SEQUENCE [LARGE SCALE GENOMIC DNA]</scope>
    <source>
        <strain evidence="1 2">A477-S1-J17</strain>
    </source>
</reference>
<keyword evidence="2" id="KW-1185">Reference proteome</keyword>
<dbReference type="AlphaFoldDB" id="A0A9Q2IAW5"/>
<dbReference type="Proteomes" id="UP000806577">
    <property type="component" value="Chromosome"/>
</dbReference>
<evidence type="ECO:0000313" key="2">
    <source>
        <dbReference type="Proteomes" id="UP000806577"/>
    </source>
</evidence>
<dbReference type="EMBL" id="CP065177">
    <property type="protein sequence ID" value="URG50231.1"/>
    <property type="molecule type" value="Genomic_DNA"/>
</dbReference>
<proteinExistence type="predicted"/>
<sequence length="151" mass="16993">MLDLTVLDYLKYMGVGLILIPFFLVSIAVMIKTKNEFKNSGLGFAVFFLAIHITLFLAPAGILLSIYLDKGTGALLITSLTFLFILSGAYVYDRIIKRTFVIRIDEETYYVLYHRAKDDGVSIKDLIVGKIKKNNGTDCHTGFNEPDQDRT</sequence>
<dbReference type="KEGG" id="pqu:IG609_006845"/>
<dbReference type="RefSeq" id="WP_193398471.1">
    <property type="nucleotide sequence ID" value="NZ_CP065177.1"/>
</dbReference>
<gene>
    <name evidence="1" type="ORF">IG609_006845</name>
</gene>
<name>A0A9Q2IAW5_9GAMM</name>
<protein>
    <submittedName>
        <fullName evidence="1">Uncharacterized protein</fullName>
    </submittedName>
</protein>
<evidence type="ECO:0000313" key="1">
    <source>
        <dbReference type="EMBL" id="URG50231.1"/>
    </source>
</evidence>
<organism evidence="1 2">
    <name type="scientific">Pectobacterium quasiaquaticum</name>
    <dbReference type="NCBI Taxonomy" id="2774015"/>
    <lineage>
        <taxon>Bacteria</taxon>
        <taxon>Pseudomonadati</taxon>
        <taxon>Pseudomonadota</taxon>
        <taxon>Gammaproteobacteria</taxon>
        <taxon>Enterobacterales</taxon>
        <taxon>Pectobacteriaceae</taxon>
        <taxon>Pectobacterium</taxon>
    </lineage>
</organism>